<reference evidence="2 3" key="1">
    <citation type="submission" date="2022-09" db="EMBL/GenBank/DDBJ databases">
        <title>Chelativorans salina sp. nov., a novel slightly halophilic bacterium isolated from a saline lake sediment enrichment.</title>
        <authorList>
            <person name="Gao L."/>
            <person name="Fang B.-Z."/>
            <person name="Li W.-J."/>
        </authorList>
    </citation>
    <scope>NUCLEOTIDE SEQUENCE [LARGE SCALE GENOMIC DNA]</scope>
    <source>
        <strain evidence="2 3">EGI FJ00035</strain>
    </source>
</reference>
<dbReference type="InterPro" id="IPR012938">
    <property type="entry name" value="Glc/Sorbosone_DH"/>
</dbReference>
<dbReference type="SUPFAM" id="SSF50952">
    <property type="entry name" value="Soluble quinoprotein glucose dehydrogenase"/>
    <property type="match status" value="1"/>
</dbReference>
<sequence length="85" mass="9075">MGLAFLPDGTAPVSERQSARILRILPDGGEVQERGVVPDMDFSAEGGPLGLAVSPDFEEERTVFAYVSSVPTNRVVALTYPRATP</sequence>
<proteinExistence type="predicted"/>
<name>A0ABT2LVZ5_9HYPH</name>
<dbReference type="Proteomes" id="UP001320831">
    <property type="component" value="Unassembled WGS sequence"/>
</dbReference>
<evidence type="ECO:0000259" key="1">
    <source>
        <dbReference type="Pfam" id="PF07995"/>
    </source>
</evidence>
<accession>A0ABT2LVZ5</accession>
<dbReference type="Pfam" id="PF07995">
    <property type="entry name" value="GSDH"/>
    <property type="match status" value="1"/>
</dbReference>
<protein>
    <submittedName>
        <fullName evidence="2">PQQ-dependent sugar dehydrogenase</fullName>
    </submittedName>
</protein>
<dbReference type="EMBL" id="JAOCZP010000018">
    <property type="protein sequence ID" value="MCT7378684.1"/>
    <property type="molecule type" value="Genomic_DNA"/>
</dbReference>
<gene>
    <name evidence="2" type="ORF">N5A92_27145</name>
</gene>
<evidence type="ECO:0000313" key="2">
    <source>
        <dbReference type="EMBL" id="MCT7378684.1"/>
    </source>
</evidence>
<evidence type="ECO:0000313" key="3">
    <source>
        <dbReference type="Proteomes" id="UP001320831"/>
    </source>
</evidence>
<dbReference type="InterPro" id="IPR011042">
    <property type="entry name" value="6-blade_b-propeller_TolB-like"/>
</dbReference>
<dbReference type="Gene3D" id="2.120.10.30">
    <property type="entry name" value="TolB, C-terminal domain"/>
    <property type="match status" value="1"/>
</dbReference>
<dbReference type="InterPro" id="IPR011041">
    <property type="entry name" value="Quinoprot_gluc/sorb_DH_b-prop"/>
</dbReference>
<comment type="caution">
    <text evidence="2">The sequence shown here is derived from an EMBL/GenBank/DDBJ whole genome shotgun (WGS) entry which is preliminary data.</text>
</comment>
<organism evidence="2 3">
    <name type="scientific">Chelativorans salis</name>
    <dbReference type="NCBI Taxonomy" id="2978478"/>
    <lineage>
        <taxon>Bacteria</taxon>
        <taxon>Pseudomonadati</taxon>
        <taxon>Pseudomonadota</taxon>
        <taxon>Alphaproteobacteria</taxon>
        <taxon>Hyphomicrobiales</taxon>
        <taxon>Phyllobacteriaceae</taxon>
        <taxon>Chelativorans</taxon>
    </lineage>
</organism>
<dbReference type="RefSeq" id="WP_260907743.1">
    <property type="nucleotide sequence ID" value="NZ_JAOCZP010000018.1"/>
</dbReference>
<keyword evidence="3" id="KW-1185">Reference proteome</keyword>
<feature type="domain" description="Glucose/Sorbosone dehydrogenase" evidence="1">
    <location>
        <begin position="2"/>
        <end position="70"/>
    </location>
</feature>